<dbReference type="Proteomes" id="UP000095185">
    <property type="component" value="Chromosome"/>
</dbReference>
<evidence type="ECO:0000256" key="4">
    <source>
        <dbReference type="ARBA" id="ARBA00022980"/>
    </source>
</evidence>
<dbReference type="Gene3D" id="3.30.420.100">
    <property type="match status" value="1"/>
</dbReference>
<feature type="region of interest" description="Disordered" evidence="8">
    <location>
        <begin position="1"/>
        <end position="20"/>
    </location>
</feature>
<dbReference type="SUPFAM" id="SSF53137">
    <property type="entry name" value="Translational machinery components"/>
    <property type="match status" value="1"/>
</dbReference>
<keyword evidence="2 7" id="KW-0699">rRNA-binding</keyword>
<comment type="similarity">
    <text evidence="1 7">Belongs to the universal ribosomal protein uL18 family.</text>
</comment>
<reference evidence="9" key="1">
    <citation type="submission" date="2016-09" db="EMBL/GenBank/DDBJ databases">
        <title>Genome sequence of Chlorobaculum limnaeum.</title>
        <authorList>
            <person name="Liu Z."/>
            <person name="Tank M."/>
            <person name="Bryant D.A."/>
        </authorList>
    </citation>
    <scope>NUCLEOTIDE SEQUENCE [LARGE SCALE GENOMIC DNA]</scope>
    <source>
        <strain evidence="9">DSM 1677</strain>
    </source>
</reference>
<dbReference type="Pfam" id="PF00861">
    <property type="entry name" value="Ribosomal_L18p"/>
    <property type="match status" value="1"/>
</dbReference>
<dbReference type="HAMAP" id="MF_01337_B">
    <property type="entry name" value="Ribosomal_uL18_B"/>
    <property type="match status" value="1"/>
</dbReference>
<dbReference type="AlphaFoldDB" id="A0A1D8D5W1"/>
<dbReference type="GO" id="GO:0006412">
    <property type="term" value="P:translation"/>
    <property type="evidence" value="ECO:0007669"/>
    <property type="project" value="UniProtKB-UniRule"/>
</dbReference>
<dbReference type="FunFam" id="3.30.420.100:FF:000001">
    <property type="entry name" value="50S ribosomal protein L18"/>
    <property type="match status" value="1"/>
</dbReference>
<keyword evidence="4 7" id="KW-0689">Ribosomal protein</keyword>
<evidence type="ECO:0000256" key="2">
    <source>
        <dbReference type="ARBA" id="ARBA00022730"/>
    </source>
</evidence>
<dbReference type="InterPro" id="IPR057268">
    <property type="entry name" value="Ribosomal_L18"/>
</dbReference>
<comment type="function">
    <text evidence="7">This is one of the proteins that bind and probably mediate the attachment of the 5S RNA into the large ribosomal subunit, where it forms part of the central protuberance.</text>
</comment>
<keyword evidence="3 7" id="KW-0694">RNA-binding</keyword>
<dbReference type="RefSeq" id="WP_069810995.1">
    <property type="nucleotide sequence ID" value="NZ_CP017305.1"/>
</dbReference>
<evidence type="ECO:0000256" key="3">
    <source>
        <dbReference type="ARBA" id="ARBA00022884"/>
    </source>
</evidence>
<dbReference type="GO" id="GO:0022625">
    <property type="term" value="C:cytosolic large ribosomal subunit"/>
    <property type="evidence" value="ECO:0007669"/>
    <property type="project" value="TreeGrafter"/>
</dbReference>
<keyword evidence="10" id="KW-1185">Reference proteome</keyword>
<accession>A0A1D8D5W1</accession>
<dbReference type="GO" id="GO:0003735">
    <property type="term" value="F:structural constituent of ribosome"/>
    <property type="evidence" value="ECO:0007669"/>
    <property type="project" value="InterPro"/>
</dbReference>
<evidence type="ECO:0000313" key="10">
    <source>
        <dbReference type="Proteomes" id="UP000095185"/>
    </source>
</evidence>
<evidence type="ECO:0000256" key="1">
    <source>
        <dbReference type="ARBA" id="ARBA00007116"/>
    </source>
</evidence>
<comment type="subunit">
    <text evidence="7">Part of the 50S ribosomal subunit; part of the 5S rRNA/L5/L18/L25 subcomplex. Contacts the 5S and 23S rRNAs.</text>
</comment>
<evidence type="ECO:0000256" key="5">
    <source>
        <dbReference type="ARBA" id="ARBA00023274"/>
    </source>
</evidence>
<dbReference type="PANTHER" id="PTHR12899:SF3">
    <property type="entry name" value="LARGE RIBOSOMAL SUBUNIT PROTEIN UL18M"/>
    <property type="match status" value="1"/>
</dbReference>
<dbReference type="InterPro" id="IPR004389">
    <property type="entry name" value="Ribosomal_uL18_bac-type"/>
</dbReference>
<dbReference type="OrthoDB" id="9810939at2"/>
<protein>
    <recommendedName>
        <fullName evidence="6 7">Large ribosomal subunit protein uL18</fullName>
    </recommendedName>
</protein>
<dbReference type="CDD" id="cd00432">
    <property type="entry name" value="Ribosomal_L18_L5e"/>
    <property type="match status" value="1"/>
</dbReference>
<evidence type="ECO:0000256" key="8">
    <source>
        <dbReference type="SAM" id="MobiDB-lite"/>
    </source>
</evidence>
<dbReference type="PANTHER" id="PTHR12899">
    <property type="entry name" value="39S RIBOSOMAL PROTEIN L18, MITOCHONDRIAL"/>
    <property type="match status" value="1"/>
</dbReference>
<evidence type="ECO:0000313" key="9">
    <source>
        <dbReference type="EMBL" id="AOS84807.1"/>
    </source>
</evidence>
<name>A0A1D8D5W1_CHLLM</name>
<dbReference type="GO" id="GO:0008097">
    <property type="term" value="F:5S rRNA binding"/>
    <property type="evidence" value="ECO:0007669"/>
    <property type="project" value="TreeGrafter"/>
</dbReference>
<dbReference type="NCBIfam" id="TIGR00060">
    <property type="entry name" value="L18_bact"/>
    <property type="match status" value="1"/>
</dbReference>
<keyword evidence="5 7" id="KW-0687">Ribonucleoprotein</keyword>
<proteinExistence type="inferred from homology"/>
<dbReference type="InterPro" id="IPR005484">
    <property type="entry name" value="Ribosomal_uL18_bac/plant/anim"/>
</dbReference>
<organism evidence="9 10">
    <name type="scientific">Chlorobaculum limnaeum</name>
    <dbReference type="NCBI Taxonomy" id="274537"/>
    <lineage>
        <taxon>Bacteria</taxon>
        <taxon>Pseudomonadati</taxon>
        <taxon>Chlorobiota</taxon>
        <taxon>Chlorobiia</taxon>
        <taxon>Chlorobiales</taxon>
        <taxon>Chlorobiaceae</taxon>
        <taxon>Chlorobaculum</taxon>
    </lineage>
</organism>
<feature type="compositionally biased region" description="Basic residues" evidence="8">
    <location>
        <begin position="9"/>
        <end position="19"/>
    </location>
</feature>
<dbReference type="KEGG" id="clz:BIU88_12115"/>
<evidence type="ECO:0000256" key="7">
    <source>
        <dbReference type="HAMAP-Rule" id="MF_01337"/>
    </source>
</evidence>
<dbReference type="EMBL" id="CP017305">
    <property type="protein sequence ID" value="AOS84807.1"/>
    <property type="molecule type" value="Genomic_DNA"/>
</dbReference>
<evidence type="ECO:0000256" key="6">
    <source>
        <dbReference type="ARBA" id="ARBA00035197"/>
    </source>
</evidence>
<gene>
    <name evidence="7" type="primary">rplR</name>
    <name evidence="9" type="ORF">BIU88_12115</name>
</gene>
<dbReference type="STRING" id="274537.BIU88_12115"/>
<sequence>MSQVDKAARRQKIKARSRAVVHGNQERPRLCVFRSLSQIYAQLIDDENGKTLMAASTMSKENAGLTGTKSEVSAMIGKQIAEKALAQGISSVVFDRNGFRYHGRIKALADGAREAGLIF</sequence>